<dbReference type="Proteomes" id="UP001165986">
    <property type="component" value="Unassembled WGS sequence"/>
</dbReference>
<organism evidence="1 2">
    <name type="scientific">Komarekiella delphini-convector SJRDD-AB1</name>
    <dbReference type="NCBI Taxonomy" id="2593771"/>
    <lineage>
        <taxon>Bacteria</taxon>
        <taxon>Bacillati</taxon>
        <taxon>Cyanobacteriota</taxon>
        <taxon>Cyanophyceae</taxon>
        <taxon>Nostocales</taxon>
        <taxon>Nostocaceae</taxon>
        <taxon>Komarekiella</taxon>
        <taxon>Komarekiella delphini-convector</taxon>
    </lineage>
</organism>
<reference evidence="1" key="1">
    <citation type="submission" date="2019-07" db="EMBL/GenBank/DDBJ databases">
        <title>Toxilogical consequences of a new and cryptic species of cyanobacteria (Komarekiella delphini-convector) recovered from the epidermis of a bottlenose dolphin and 1500 ft. in the air.</title>
        <authorList>
            <person name="Brown A.O."/>
            <person name="Dvorak P."/>
            <person name="Villanueva C.D."/>
            <person name="Foss A.J."/>
            <person name="Garvey A.D."/>
            <person name="Gibson Q.A."/>
            <person name="Johansen J.R."/>
            <person name="Casamatta D.A."/>
        </authorList>
    </citation>
    <scope>NUCLEOTIDE SEQUENCE</scope>
    <source>
        <strain evidence="1">SJRDD-AB1</strain>
    </source>
</reference>
<evidence type="ECO:0000313" key="2">
    <source>
        <dbReference type="Proteomes" id="UP001165986"/>
    </source>
</evidence>
<accession>A0AA40VUP6</accession>
<feature type="non-terminal residue" evidence="1">
    <location>
        <position position="1"/>
    </location>
</feature>
<dbReference type="EMBL" id="VJXY01000066">
    <property type="protein sequence ID" value="MBD6620459.1"/>
    <property type="molecule type" value="Genomic_DNA"/>
</dbReference>
<comment type="caution">
    <text evidence="1">The sequence shown here is derived from an EMBL/GenBank/DDBJ whole genome shotgun (WGS) entry which is preliminary data.</text>
</comment>
<evidence type="ECO:0000313" key="1">
    <source>
        <dbReference type="EMBL" id="MBD6620459.1"/>
    </source>
</evidence>
<dbReference type="AlphaFoldDB" id="A0AA40VUP6"/>
<proteinExistence type="predicted"/>
<keyword evidence="2" id="KW-1185">Reference proteome</keyword>
<gene>
    <name evidence="1" type="ORF">FNW02_32930</name>
</gene>
<name>A0AA40VUP6_9NOST</name>
<sequence length="51" mass="5602">CPHCGCSLDRDHNAAINIKQRAEGHPVLKAKSLLSESRIVLEAYTVLEESV</sequence>
<protein>
    <submittedName>
        <fullName evidence="1">Transposase</fullName>
    </submittedName>
</protein>